<feature type="compositionally biased region" description="Low complexity" evidence="1">
    <location>
        <begin position="59"/>
        <end position="80"/>
    </location>
</feature>
<dbReference type="EMBL" id="MQMF01000088">
    <property type="protein sequence ID" value="OOE02049.1"/>
    <property type="molecule type" value="Genomic_DNA"/>
</dbReference>
<reference evidence="2 3" key="1">
    <citation type="submission" date="2016-11" db="EMBL/GenBank/DDBJ databases">
        <authorList>
            <person name="Jaros S."/>
            <person name="Januszkiewicz K."/>
            <person name="Wedrychowicz H."/>
        </authorList>
    </citation>
    <scope>NUCLEOTIDE SEQUENCE [LARGE SCALE GENOMIC DNA]</scope>
    <source>
        <strain evidence="2 3">Con a/3</strain>
    </source>
</reference>
<dbReference type="AlphaFoldDB" id="A0A1V3FK33"/>
<name>A0A1V3FK33_9BACL</name>
<accession>A0A1V3FK33</accession>
<dbReference type="Proteomes" id="UP000188597">
    <property type="component" value="Unassembled WGS sequence"/>
</dbReference>
<proteinExistence type="predicted"/>
<organism evidence="2 3">
    <name type="scientific">Fictibacillus arsenicus</name>
    <dbReference type="NCBI Taxonomy" id="255247"/>
    <lineage>
        <taxon>Bacteria</taxon>
        <taxon>Bacillati</taxon>
        <taxon>Bacillota</taxon>
        <taxon>Bacilli</taxon>
        <taxon>Bacillales</taxon>
        <taxon>Fictibacillaceae</taxon>
        <taxon>Fictibacillus</taxon>
    </lineage>
</organism>
<feature type="non-terminal residue" evidence="2">
    <location>
        <position position="102"/>
    </location>
</feature>
<feature type="compositionally biased region" description="Basic and acidic residues" evidence="1">
    <location>
        <begin position="90"/>
        <end position="102"/>
    </location>
</feature>
<evidence type="ECO:0000313" key="2">
    <source>
        <dbReference type="EMBL" id="OOE02049.1"/>
    </source>
</evidence>
<gene>
    <name evidence="2" type="ORF">UN64_20315</name>
</gene>
<comment type="caution">
    <text evidence="2">The sequence shown here is derived from an EMBL/GenBank/DDBJ whole genome shotgun (WGS) entry which is preliminary data.</text>
</comment>
<evidence type="ECO:0000313" key="3">
    <source>
        <dbReference type="Proteomes" id="UP000188597"/>
    </source>
</evidence>
<sequence>MLGFCGSWRFSWGWWCPSGVPPFWVVCGGVGWGDDNRTTTQGWRQRSRPATRGGGGAGAAAVTGLAAAGAGRAEGGWRAAPRPSVAGAARPREMPVDTEERP</sequence>
<protein>
    <submittedName>
        <fullName evidence="2">Uncharacterized protein</fullName>
    </submittedName>
</protein>
<evidence type="ECO:0000256" key="1">
    <source>
        <dbReference type="SAM" id="MobiDB-lite"/>
    </source>
</evidence>
<feature type="region of interest" description="Disordered" evidence="1">
    <location>
        <begin position="37"/>
        <end position="102"/>
    </location>
</feature>